<dbReference type="InterPro" id="IPR037460">
    <property type="entry name" value="SEST-like"/>
</dbReference>
<evidence type="ECO:0000256" key="1">
    <source>
        <dbReference type="SAM" id="MobiDB-lite"/>
    </source>
</evidence>
<accession>A0ABS2L8T2</accession>
<gene>
    <name evidence="3" type="ORF">JOE66_003147</name>
</gene>
<dbReference type="Proteomes" id="UP000776164">
    <property type="component" value="Unassembled WGS sequence"/>
</dbReference>
<dbReference type="Gene3D" id="3.40.50.1110">
    <property type="entry name" value="SGNH hydrolase"/>
    <property type="match status" value="1"/>
</dbReference>
<reference evidence="3 4" key="1">
    <citation type="submission" date="2021-01" db="EMBL/GenBank/DDBJ databases">
        <title>Sequencing the genomes of 1000 actinobacteria strains.</title>
        <authorList>
            <person name="Klenk H.-P."/>
        </authorList>
    </citation>
    <scope>NUCLEOTIDE SEQUENCE [LARGE SCALE GENOMIC DNA]</scope>
    <source>
        <strain evidence="3 4">DSM 13057</strain>
    </source>
</reference>
<organism evidence="3 4">
    <name type="scientific">Subtercola frigoramans</name>
    <dbReference type="NCBI Taxonomy" id="120298"/>
    <lineage>
        <taxon>Bacteria</taxon>
        <taxon>Bacillati</taxon>
        <taxon>Actinomycetota</taxon>
        <taxon>Actinomycetes</taxon>
        <taxon>Micrococcales</taxon>
        <taxon>Microbacteriaceae</taxon>
        <taxon>Subtercola</taxon>
    </lineage>
</organism>
<feature type="region of interest" description="Disordered" evidence="1">
    <location>
        <begin position="31"/>
        <end position="61"/>
    </location>
</feature>
<protein>
    <recommendedName>
        <fullName evidence="5">SGNH hydrolase-type esterase domain-containing protein</fullName>
    </recommendedName>
</protein>
<sequence length="1355" mass="142031">MKLLRGLVGLCVVSLVLSGASIAQAAGAVPQGEAPAVGDPASGVSDDAAPSPDPNTSFDVPQGLRAETLGDGWATSDDVATAAVGDVTGFTVYAAAANEGYAWHPVVTLAVPGIETDRWVGNMCLTADHSHAAVVYAPRSATNDEQLFSRGAFGAIVDMTTGQVANLGQGYSLAYFNPGCGDGSSVILSQFESDGSSKLRVIDTAAGAPEAMVDVATHVTTAIPVGDSIVAGVAGELVSIARDGNVETLAATDGVPYDIVATPSGGVAYLDHGGETASAWAVSDVSASHAAKRPLASGTLTDLGISTAGSGGVFITGLSPKVSTKLPAGVKQAQVPVDSRISSSAELAVTETLPFAQSIDGADPTMPASAVSIHAQQLVTGAKLDFVTGPAGADPAVWAKPTVDTEALGSATDPVESERTCAVARNDPGSQALQPKPRQVEWAVNQAVVGKLDVARPANYLNVGTAYTPQGLFPPVALAGGGRVPTQVMLGILAQESNLSQASRYTTPGVTGNPLVGNFYGINTSSADTGWAVDFGKADCGYGVAQVTDNMRVGQMSVLKQRAVALDFAANVAAGLQILEAKWNQTRAAGLTVNDGDPQYLENWFFAVWAYNTGLHDKGVAGAPWGVGWSNNPINPDFKTNRASFLDGHAADAAHPQDWPYPEKVMGFAANSYDLLESVEGGTAKYVSAFRPAWWTTTGNRTAVRPPLDLFCTASNNCDKTKSVTPTAPGVSGDKPGPCLHKNGAGQYDLQCWFHAAVTWKTDCDLDCGNETLRFDPGWAYQADATSFPPNCSTAATDPSDPFSRGLPPGGGILIVDDVADGTQPAADPVPSGTSPLRAACTPKTSSGSFALDFGSRGSTYPSKVDFHQLGAGFNGHFSFAHTRNHDNGSDGGGSLAVTGTWMLGKALHQWTRILVHLPDHGAWTQQAQYTIDLGDGTVKTRSISQRTFHNSWISLGVFDIEGTPRVSLSNITHDGDGYDDVAWDAVAFQPLAAKPADFIVAMGDSYSSGEGASDNHGSKYYRETDHDGATVADYGTDHYNNAYDNDDLRFNRDRNACHRSSEAWVRKAIVSTSPQSIGARADAYASSLDFQFLACSGAQTENILPYFSVPKADRPKNGFMHDGRFGKFREDSQIDRGFLDENTTLVTLTIGGNDTRFAEVIKACVVYANCSLSVLTGLGDTVKLPERENQLIVGPVADSISMVLKQISLKAPNAQILLQGYPKLFETQSACLTVASTQRAWLNAMSDRLNSTIIAAKDHFNSTAGREVVIYGNPVATFSNHELCSELNSTPEPSAINALLNEATPGDNSLFTIPFPGPDGSLVLPSQQAVHPNVRGQGYYADSMNAALSGKYPD</sequence>
<evidence type="ECO:0000313" key="3">
    <source>
        <dbReference type="EMBL" id="MBM7473513.1"/>
    </source>
</evidence>
<evidence type="ECO:0000256" key="2">
    <source>
        <dbReference type="SAM" id="SignalP"/>
    </source>
</evidence>
<evidence type="ECO:0008006" key="5">
    <source>
        <dbReference type="Google" id="ProtNLM"/>
    </source>
</evidence>
<name>A0ABS2L8T2_9MICO</name>
<feature type="chain" id="PRO_5046580999" description="SGNH hydrolase-type esterase domain-containing protein" evidence="2">
    <location>
        <begin position="26"/>
        <end position="1355"/>
    </location>
</feature>
<dbReference type="InterPro" id="IPR036514">
    <property type="entry name" value="SGNH_hydro_sf"/>
</dbReference>
<dbReference type="RefSeq" id="WP_205111044.1">
    <property type="nucleotide sequence ID" value="NZ_BAAAHT010000001.1"/>
</dbReference>
<evidence type="ECO:0000313" key="4">
    <source>
        <dbReference type="Proteomes" id="UP000776164"/>
    </source>
</evidence>
<proteinExistence type="predicted"/>
<keyword evidence="4" id="KW-1185">Reference proteome</keyword>
<dbReference type="CDD" id="cd01823">
    <property type="entry name" value="SEST_like"/>
    <property type="match status" value="1"/>
</dbReference>
<comment type="caution">
    <text evidence="3">The sequence shown here is derived from an EMBL/GenBank/DDBJ whole genome shotgun (WGS) entry which is preliminary data.</text>
</comment>
<feature type="signal peptide" evidence="2">
    <location>
        <begin position="1"/>
        <end position="25"/>
    </location>
</feature>
<dbReference type="PANTHER" id="PTHR37981:SF1">
    <property type="entry name" value="SGNH HYDROLASE-TYPE ESTERASE DOMAIN-CONTAINING PROTEIN"/>
    <property type="match status" value="1"/>
</dbReference>
<dbReference type="PANTHER" id="PTHR37981">
    <property type="entry name" value="LIPASE 2"/>
    <property type="match status" value="1"/>
</dbReference>
<keyword evidence="2" id="KW-0732">Signal</keyword>
<dbReference type="SUPFAM" id="SSF52266">
    <property type="entry name" value="SGNH hydrolase"/>
    <property type="match status" value="1"/>
</dbReference>
<dbReference type="EMBL" id="JAFBBU010000001">
    <property type="protein sequence ID" value="MBM7473513.1"/>
    <property type="molecule type" value="Genomic_DNA"/>
</dbReference>